<evidence type="ECO:0000256" key="5">
    <source>
        <dbReference type="ARBA" id="ARBA00023302"/>
    </source>
</evidence>
<dbReference type="PROSITE" id="PS00223">
    <property type="entry name" value="ANNEXIN_1"/>
    <property type="match status" value="3"/>
</dbReference>
<dbReference type="InterPro" id="IPR018502">
    <property type="entry name" value="Annexin_repeat"/>
</dbReference>
<dbReference type="AlphaFoldDB" id="A0A098M1R7"/>
<evidence type="ECO:0000256" key="1">
    <source>
        <dbReference type="ARBA" id="ARBA00007831"/>
    </source>
</evidence>
<keyword evidence="4 6" id="KW-0041">Annexin</keyword>
<dbReference type="GO" id="GO:0005509">
    <property type="term" value="F:calcium ion binding"/>
    <property type="evidence" value="ECO:0007669"/>
    <property type="project" value="InterPro"/>
</dbReference>
<proteinExistence type="inferred from homology"/>
<dbReference type="SMART" id="SM00335">
    <property type="entry name" value="ANX"/>
    <property type="match status" value="4"/>
</dbReference>
<name>A0A098M1R7_9SAUR</name>
<dbReference type="FunFam" id="1.10.220.10:FF:000004">
    <property type="entry name" value="Annexin"/>
    <property type="match status" value="1"/>
</dbReference>
<accession>A0A098M1R7</accession>
<keyword evidence="5 6" id="KW-0111">Calcium/phospholipid-binding</keyword>
<evidence type="ECO:0000313" key="7">
    <source>
        <dbReference type="EMBL" id="JAC96259.1"/>
    </source>
</evidence>
<dbReference type="InterPro" id="IPR001464">
    <property type="entry name" value="Annexin"/>
</dbReference>
<dbReference type="GO" id="GO:0001786">
    <property type="term" value="F:phosphatidylserine binding"/>
    <property type="evidence" value="ECO:0007669"/>
    <property type="project" value="TreeGrafter"/>
</dbReference>
<dbReference type="GO" id="GO:0005737">
    <property type="term" value="C:cytoplasm"/>
    <property type="evidence" value="ECO:0007669"/>
    <property type="project" value="TreeGrafter"/>
</dbReference>
<dbReference type="FunFam" id="1.10.220.10:FF:000002">
    <property type="entry name" value="Annexin"/>
    <property type="match status" value="1"/>
</dbReference>
<evidence type="ECO:0000256" key="3">
    <source>
        <dbReference type="ARBA" id="ARBA00022837"/>
    </source>
</evidence>
<comment type="similarity">
    <text evidence="1 6">Belongs to the annexin family.</text>
</comment>
<dbReference type="PRINTS" id="PR00199">
    <property type="entry name" value="ANNEXINIII"/>
</dbReference>
<dbReference type="Gene3D" id="1.10.220.10">
    <property type="entry name" value="Annexin"/>
    <property type="match status" value="4"/>
</dbReference>
<reference evidence="7" key="1">
    <citation type="submission" date="2014-09" db="EMBL/GenBank/DDBJ databases">
        <title>RNA-seq and high-definition mass spectrometry reveal the complex and divergent venoms of two rear-fanged colubrid snakes.</title>
        <authorList>
            <person name="McGivern J.J."/>
            <person name="Wray K.P."/>
            <person name="Margres M.J."/>
            <person name="Couch M.E."/>
            <person name="Mackessy S.P."/>
            <person name="Rokyta D.R."/>
        </authorList>
    </citation>
    <scope>NUCLEOTIDE SEQUENCE</scope>
    <source>
        <tissue evidence="7">Venom gland</tissue>
    </source>
</reference>
<dbReference type="FunFam" id="1.10.220.10:FF:000001">
    <property type="entry name" value="Annexin"/>
    <property type="match status" value="1"/>
</dbReference>
<dbReference type="GO" id="GO:0012506">
    <property type="term" value="C:vesicle membrane"/>
    <property type="evidence" value="ECO:0007669"/>
    <property type="project" value="TreeGrafter"/>
</dbReference>
<dbReference type="PROSITE" id="PS51897">
    <property type="entry name" value="ANNEXIN_2"/>
    <property type="match status" value="4"/>
</dbReference>
<dbReference type="InterPro" id="IPR037104">
    <property type="entry name" value="Annexin_sf"/>
</dbReference>
<dbReference type="GO" id="GO:0004859">
    <property type="term" value="F:phospholipase inhibitor activity"/>
    <property type="evidence" value="ECO:0007669"/>
    <property type="project" value="InterPro"/>
</dbReference>
<dbReference type="FunFam" id="1.10.220.10:FF:000005">
    <property type="entry name" value="Annexin"/>
    <property type="match status" value="1"/>
</dbReference>
<dbReference type="PANTHER" id="PTHR10502">
    <property type="entry name" value="ANNEXIN"/>
    <property type="match status" value="1"/>
</dbReference>
<organism evidence="7">
    <name type="scientific">Hypsiglena sp. JMG-2014</name>
    <dbReference type="NCBI Taxonomy" id="1550645"/>
    <lineage>
        <taxon>Eukaryota</taxon>
        <taxon>Metazoa</taxon>
        <taxon>Chordata</taxon>
        <taxon>Craniata</taxon>
        <taxon>Vertebrata</taxon>
        <taxon>Euteleostomi</taxon>
        <taxon>Lepidosauria</taxon>
        <taxon>Squamata</taxon>
        <taxon>Bifurcata</taxon>
        <taxon>Unidentata</taxon>
        <taxon>Episquamata</taxon>
        <taxon>Toxicofera</taxon>
        <taxon>Serpentes</taxon>
        <taxon>Colubroidea</taxon>
        <taxon>Dipsadidae</taxon>
        <taxon>Hypsiglena</taxon>
    </lineage>
</organism>
<dbReference type="InterPro" id="IPR018252">
    <property type="entry name" value="Annexin_repeat_CS"/>
</dbReference>
<dbReference type="Pfam" id="PF00191">
    <property type="entry name" value="Annexin"/>
    <property type="match status" value="4"/>
</dbReference>
<evidence type="ECO:0000256" key="4">
    <source>
        <dbReference type="ARBA" id="ARBA00023216"/>
    </source>
</evidence>
<evidence type="ECO:0000256" key="6">
    <source>
        <dbReference type="RuleBase" id="RU003540"/>
    </source>
</evidence>
<dbReference type="EMBL" id="GBSI01000236">
    <property type="protein sequence ID" value="JAC96259.1"/>
    <property type="molecule type" value="Transcribed_RNA"/>
</dbReference>
<comment type="domain">
    <text evidence="6">A pair of annexin repeats may form one binding site for calcium and phospholipid.</text>
</comment>
<keyword evidence="2 6" id="KW-0677">Repeat</keyword>
<dbReference type="InterPro" id="IPR002390">
    <property type="entry name" value="ANX3"/>
</dbReference>
<sequence length="323" mass="35689">MTSVWIGSRGTIKDSAGFNASKDAEALKKAMEGLGTDETTVIEILTGRSNAQRQLIAAEYKSYTGKDLKDALQEDTSGDFGRALVALVTPPAEFEAEQINRAVRGIGTNEATLIEIVASRTSKQIRETAQVYYTIYRKIMSEDVGWDTSGDTKRTFLALLDAKRDDNPQAHEDVAKRDAQLLYSAGEKRLGTDETKFIEILSTSSFAQLKLTFQEYQKLSGHRMEDSVLNETSGDFSQLLLAVVKCVNNMPAFFAEKLNKSIKGPGTDEATLTRILVSRSEIDLLDIRQEYKNLFGESLYSAISSDTSGDYRRTLLKICGGDD</sequence>
<keyword evidence="3 6" id="KW-0106">Calcium</keyword>
<dbReference type="PANTHER" id="PTHR10502:SF25">
    <property type="entry name" value="ANNEXIN A3"/>
    <property type="match status" value="1"/>
</dbReference>
<evidence type="ECO:0000256" key="2">
    <source>
        <dbReference type="ARBA" id="ARBA00022737"/>
    </source>
</evidence>
<dbReference type="GO" id="GO:0005544">
    <property type="term" value="F:calcium-dependent phospholipid binding"/>
    <property type="evidence" value="ECO:0007669"/>
    <property type="project" value="UniProtKB-KW"/>
</dbReference>
<dbReference type="PRINTS" id="PR00196">
    <property type="entry name" value="ANNEXIN"/>
</dbReference>
<protein>
    <recommendedName>
        <fullName evidence="6">Annexin</fullName>
    </recommendedName>
</protein>
<dbReference type="GO" id="GO:0005634">
    <property type="term" value="C:nucleus"/>
    <property type="evidence" value="ECO:0007669"/>
    <property type="project" value="TreeGrafter"/>
</dbReference>
<dbReference type="GO" id="GO:0005886">
    <property type="term" value="C:plasma membrane"/>
    <property type="evidence" value="ECO:0007669"/>
    <property type="project" value="TreeGrafter"/>
</dbReference>
<dbReference type="SUPFAM" id="SSF47874">
    <property type="entry name" value="Annexin"/>
    <property type="match status" value="1"/>
</dbReference>